<dbReference type="Gene3D" id="3.40.190.10">
    <property type="entry name" value="Periplasmic binding protein-like II"/>
    <property type="match status" value="1"/>
</dbReference>
<dbReference type="PANTHER" id="PTHR30290:SF65">
    <property type="entry name" value="MONOACYL PHOSPHATIDYLINOSITOL TETRAMANNOSIDE-BINDING PROTEIN LPQW-RELATED"/>
    <property type="match status" value="1"/>
</dbReference>
<accession>A0ABY6Q0N3</accession>
<dbReference type="PIRSF" id="PIRSF002741">
    <property type="entry name" value="MppA"/>
    <property type="match status" value="1"/>
</dbReference>
<keyword evidence="1" id="KW-0732">Signal</keyword>
<feature type="chain" id="PRO_5045818748" evidence="1">
    <location>
        <begin position="32"/>
        <end position="543"/>
    </location>
</feature>
<feature type="domain" description="Solute-binding protein family 5" evidence="2">
    <location>
        <begin position="93"/>
        <end position="454"/>
    </location>
</feature>
<evidence type="ECO:0000256" key="1">
    <source>
        <dbReference type="SAM" id="SignalP"/>
    </source>
</evidence>
<evidence type="ECO:0000313" key="3">
    <source>
        <dbReference type="EMBL" id="UZK57794.1"/>
    </source>
</evidence>
<dbReference type="Proteomes" id="UP001164963">
    <property type="component" value="Chromosome"/>
</dbReference>
<name>A0ABY6Q0N3_9ACTN</name>
<dbReference type="EMBL" id="CP098740">
    <property type="protein sequence ID" value="UZK57794.1"/>
    <property type="molecule type" value="Genomic_DNA"/>
</dbReference>
<dbReference type="PANTHER" id="PTHR30290">
    <property type="entry name" value="PERIPLASMIC BINDING COMPONENT OF ABC TRANSPORTER"/>
    <property type="match status" value="1"/>
</dbReference>
<dbReference type="Gene3D" id="3.10.105.10">
    <property type="entry name" value="Dipeptide-binding Protein, Domain 3"/>
    <property type="match status" value="1"/>
</dbReference>
<sequence>MSRRPVPSRLFAGSPAAALAAALVLPLTATACSGASGSSGKAASTPRSGGHLRFAMAADPGCVDPHQATTTDALYAARAFVDSLTDQNPSTGQIVPWIARSWQVSADASQFTFSLRTDATFADGTPLDAKAVKANLDAVAALGAKSMLGAGYLQGYRSTEVVDRYTAKVTFKGPNEQFLQATSTATLGLLAPASLKLPADRRCTAKLIGSGPFTLDGYTPNTSVELTRRDGYQWGSPLWKHSGSAYLDKLTFRVVPEAGVRGGSLNSGQVDAIAGVAPQDQETLAGRGVSVLDRPNPGVPVALSVNTARPLTKDPAVRRALQSAVDRDEVVKTVLSPSYLPATSALSSSTGAYADNSALLAHDPEKTRRTLDAAGWVPGPDGIRVKNGKKLNLKVILGANFGPNQTVLELIQQQLRKTGIGLTLTLLSLPDYQQARGAGDYDLAWGNGTRNDPDILRTAFSGKLLNLGRIDDPRLENSLDAQAAAIDPEKRAALVATAQRRVLEQGYQIPVFEMASVYGIGEKVHGLTLDSTSYPQFHDAWLS</sequence>
<dbReference type="CDD" id="cd08492">
    <property type="entry name" value="PBP2_NikA_DppA_OppA_like_15"/>
    <property type="match status" value="1"/>
</dbReference>
<dbReference type="Pfam" id="PF00496">
    <property type="entry name" value="SBP_bac_5"/>
    <property type="match status" value="1"/>
</dbReference>
<evidence type="ECO:0000259" key="2">
    <source>
        <dbReference type="Pfam" id="PF00496"/>
    </source>
</evidence>
<evidence type="ECO:0000313" key="4">
    <source>
        <dbReference type="Proteomes" id="UP001164963"/>
    </source>
</evidence>
<dbReference type="PROSITE" id="PS51257">
    <property type="entry name" value="PROKAR_LIPOPROTEIN"/>
    <property type="match status" value="1"/>
</dbReference>
<proteinExistence type="predicted"/>
<reference evidence="3" key="1">
    <citation type="journal article" date="2022" name="Front. Microbiol.">
        <title>Mirubactin C rescues the lethal effect of cell wall biosynthesis mutations in Bacillus subtilis.</title>
        <authorList>
            <person name="Kepplinger B."/>
            <person name="Wen X."/>
            <person name="Tyler A.R."/>
            <person name="Kim B.Y."/>
            <person name="Brown J."/>
            <person name="Banks P."/>
            <person name="Dashti Y."/>
            <person name="Mackenzie E.S."/>
            <person name="Wills C."/>
            <person name="Kawai Y."/>
            <person name="Waldron K.J."/>
            <person name="Allenby N.E.E."/>
            <person name="Wu L.J."/>
            <person name="Hall M.J."/>
            <person name="Errington J."/>
        </authorList>
    </citation>
    <scope>NUCLEOTIDE SEQUENCE</scope>
    <source>
        <strain evidence="3">MDA8-470</strain>
    </source>
</reference>
<dbReference type="SUPFAM" id="SSF53850">
    <property type="entry name" value="Periplasmic binding protein-like II"/>
    <property type="match status" value="1"/>
</dbReference>
<dbReference type="InterPro" id="IPR000914">
    <property type="entry name" value="SBP_5_dom"/>
</dbReference>
<dbReference type="InterPro" id="IPR039424">
    <property type="entry name" value="SBP_5"/>
</dbReference>
<gene>
    <name evidence="3" type="ORF">NEH16_30155</name>
</gene>
<keyword evidence="4" id="KW-1185">Reference proteome</keyword>
<dbReference type="InterPro" id="IPR030678">
    <property type="entry name" value="Peptide/Ni-bd"/>
</dbReference>
<organism evidence="3 4">
    <name type="scientific">Streptomyces drozdowiczii</name>
    <dbReference type="NCBI Taxonomy" id="202862"/>
    <lineage>
        <taxon>Bacteria</taxon>
        <taxon>Bacillati</taxon>
        <taxon>Actinomycetota</taxon>
        <taxon>Actinomycetes</taxon>
        <taxon>Kitasatosporales</taxon>
        <taxon>Streptomycetaceae</taxon>
        <taxon>Streptomyces</taxon>
    </lineage>
</organism>
<feature type="signal peptide" evidence="1">
    <location>
        <begin position="1"/>
        <end position="31"/>
    </location>
</feature>
<dbReference type="RefSeq" id="WP_265546209.1">
    <property type="nucleotide sequence ID" value="NZ_CP098740.1"/>
</dbReference>
<protein>
    <submittedName>
        <fullName evidence="3">ABC transporter substrate-binding protein</fullName>
    </submittedName>
</protein>